<evidence type="ECO:0000256" key="6">
    <source>
        <dbReference type="ARBA" id="ARBA00022842"/>
    </source>
</evidence>
<dbReference type="GO" id="GO:0016491">
    <property type="term" value="F:oxidoreductase activity"/>
    <property type="evidence" value="ECO:0007669"/>
    <property type="project" value="InterPro"/>
</dbReference>
<dbReference type="GO" id="GO:0070402">
    <property type="term" value="F:NADPH binding"/>
    <property type="evidence" value="ECO:0007669"/>
    <property type="project" value="UniProtKB-UniRule"/>
</dbReference>
<dbReference type="Gene3D" id="3.20.20.70">
    <property type="entry name" value="Aldolase class I"/>
    <property type="match status" value="1"/>
</dbReference>
<evidence type="ECO:0000259" key="12">
    <source>
        <dbReference type="Pfam" id="PF01070"/>
    </source>
</evidence>
<feature type="binding site" evidence="11">
    <location>
        <begin position="65"/>
        <end position="67"/>
    </location>
    <ligand>
        <name>FMN</name>
        <dbReference type="ChEBI" id="CHEBI:58210"/>
    </ligand>
</feature>
<feature type="binding site" evidence="11">
    <location>
        <begin position="95"/>
        <end position="97"/>
    </location>
    <ligand>
        <name>substrate</name>
    </ligand>
</feature>
<feature type="domain" description="FMN-dependent dehydrogenase" evidence="12">
    <location>
        <begin position="174"/>
        <end position="338"/>
    </location>
</feature>
<keyword evidence="5 11" id="KW-0479">Metal-binding</keyword>
<evidence type="ECO:0000256" key="7">
    <source>
        <dbReference type="ARBA" id="ARBA00022857"/>
    </source>
</evidence>
<comment type="caution">
    <text evidence="13">The sequence shown here is derived from an EMBL/GenBank/DDBJ whole genome shotgun (WGS) entry which is preliminary data.</text>
</comment>
<dbReference type="GO" id="GO:0000287">
    <property type="term" value="F:magnesium ion binding"/>
    <property type="evidence" value="ECO:0007669"/>
    <property type="project" value="UniProtKB-UniRule"/>
</dbReference>
<dbReference type="PANTHER" id="PTHR43665:SF1">
    <property type="entry name" value="ISOPENTENYL-DIPHOSPHATE DELTA-ISOMERASE"/>
    <property type="match status" value="1"/>
</dbReference>
<evidence type="ECO:0000256" key="5">
    <source>
        <dbReference type="ARBA" id="ARBA00022723"/>
    </source>
</evidence>
<comment type="cofactor">
    <cofactor evidence="11">
        <name>Mg(2+)</name>
        <dbReference type="ChEBI" id="CHEBI:18420"/>
    </cofactor>
</comment>
<dbReference type="GO" id="GO:0004452">
    <property type="term" value="F:isopentenyl-diphosphate delta-isomerase activity"/>
    <property type="evidence" value="ECO:0007669"/>
    <property type="project" value="UniProtKB-UniRule"/>
</dbReference>
<dbReference type="HAMAP" id="MF_00354">
    <property type="entry name" value="Idi_2"/>
    <property type="match status" value="1"/>
</dbReference>
<comment type="caution">
    <text evidence="11">Lacks conserved residue(s) required for the propagation of feature annotation.</text>
</comment>
<dbReference type="SMART" id="SM01240">
    <property type="entry name" value="IMPDH"/>
    <property type="match status" value="1"/>
</dbReference>
<dbReference type="InterPro" id="IPR011179">
    <property type="entry name" value="IPdP_isomerase"/>
</dbReference>
<dbReference type="PANTHER" id="PTHR43665">
    <property type="entry name" value="ISOPENTENYL-DIPHOSPHATE DELTA-ISOMERASE"/>
    <property type="match status" value="1"/>
</dbReference>
<evidence type="ECO:0000256" key="9">
    <source>
        <dbReference type="ARBA" id="ARBA00023235"/>
    </source>
</evidence>
<keyword evidence="8 11" id="KW-0414">Isoprene biosynthesis</keyword>
<accession>A0A540V954</accession>
<protein>
    <recommendedName>
        <fullName evidence="11">Isopentenyl-diphosphate delta-isomerase</fullName>
        <shortName evidence="11">IPP isomerase</shortName>
        <ecNumber evidence="11">5.3.3.2</ecNumber>
    </recommendedName>
    <alternativeName>
        <fullName evidence="11">Isopentenyl diphosphate:dimethylallyl diphosphate isomerase</fullName>
    </alternativeName>
    <alternativeName>
        <fullName evidence="11">Isopentenyl pyrophosphate isomerase</fullName>
    </alternativeName>
    <alternativeName>
        <fullName evidence="11">Type 2 isopentenyl diphosphate isomerase</fullName>
        <shortName evidence="11">IDI-2</shortName>
    </alternativeName>
</protein>
<dbReference type="AlphaFoldDB" id="A0A540V954"/>
<comment type="subcellular location">
    <subcellularLocation>
        <location evidence="11">Cytoplasm</location>
    </subcellularLocation>
</comment>
<evidence type="ECO:0000256" key="4">
    <source>
        <dbReference type="ARBA" id="ARBA00022643"/>
    </source>
</evidence>
<dbReference type="PIRSF" id="PIRSF003314">
    <property type="entry name" value="IPP_isomerase"/>
    <property type="match status" value="1"/>
</dbReference>
<organism evidence="13 14">
    <name type="scientific">Litorilinea aerophila</name>
    <dbReference type="NCBI Taxonomy" id="1204385"/>
    <lineage>
        <taxon>Bacteria</taxon>
        <taxon>Bacillati</taxon>
        <taxon>Chloroflexota</taxon>
        <taxon>Caldilineae</taxon>
        <taxon>Caldilineales</taxon>
        <taxon>Caldilineaceae</taxon>
        <taxon>Litorilinea</taxon>
    </lineage>
</organism>
<evidence type="ECO:0000313" key="13">
    <source>
        <dbReference type="EMBL" id="TQE93252.1"/>
    </source>
</evidence>
<feature type="binding site" evidence="11">
    <location>
        <begin position="275"/>
        <end position="277"/>
    </location>
    <ligand>
        <name>FMN</name>
        <dbReference type="ChEBI" id="CHEBI:58210"/>
    </ligand>
</feature>
<dbReference type="GO" id="GO:0010181">
    <property type="term" value="F:FMN binding"/>
    <property type="evidence" value="ECO:0007669"/>
    <property type="project" value="UniProtKB-UniRule"/>
</dbReference>
<feature type="domain" description="FMN-dependent dehydrogenase" evidence="12">
    <location>
        <begin position="9"/>
        <end position="102"/>
    </location>
</feature>
<dbReference type="EC" id="5.3.3.2" evidence="11"/>
<comment type="similarity">
    <text evidence="11">Belongs to the IPP isomerase type 2 family.</text>
</comment>
<dbReference type="EMBL" id="VIGC01000044">
    <property type="protein sequence ID" value="TQE93252.1"/>
    <property type="molecule type" value="Genomic_DNA"/>
</dbReference>
<keyword evidence="9 11" id="KW-0413">Isomerase</keyword>
<evidence type="ECO:0000256" key="8">
    <source>
        <dbReference type="ARBA" id="ARBA00023229"/>
    </source>
</evidence>
<feature type="binding site" evidence="11">
    <location>
        <position position="95"/>
    </location>
    <ligand>
        <name>FMN</name>
        <dbReference type="ChEBI" id="CHEBI:58210"/>
    </ligand>
</feature>
<comment type="function">
    <text evidence="11">Involved in the biosynthesis of isoprenoids. Catalyzes the 1,3-allylic rearrangement of the homoallylic substrate isopentenyl (IPP) to its allylic isomer, dimethylallyl diphosphate (DMAPP).</text>
</comment>
<evidence type="ECO:0000256" key="2">
    <source>
        <dbReference type="ARBA" id="ARBA00022490"/>
    </source>
</evidence>
<gene>
    <name evidence="11" type="primary">fni</name>
    <name evidence="13" type="ORF">FKZ61_22130</name>
</gene>
<dbReference type="InParanoid" id="A0A540V954"/>
<feature type="binding site" evidence="11">
    <location>
        <position position="159"/>
    </location>
    <ligand>
        <name>Mg(2+)</name>
        <dbReference type="ChEBI" id="CHEBI:18420"/>
    </ligand>
</feature>
<dbReference type="GO" id="GO:0005737">
    <property type="term" value="C:cytoplasm"/>
    <property type="evidence" value="ECO:0007669"/>
    <property type="project" value="UniProtKB-SubCell"/>
</dbReference>
<dbReference type="InterPro" id="IPR013785">
    <property type="entry name" value="Aldolase_TIM"/>
</dbReference>
<dbReference type="GO" id="GO:0008299">
    <property type="term" value="P:isoprenoid biosynthetic process"/>
    <property type="evidence" value="ECO:0007669"/>
    <property type="project" value="UniProtKB-UniRule"/>
</dbReference>
<keyword evidence="14" id="KW-1185">Reference proteome</keyword>
<comment type="catalytic activity">
    <reaction evidence="11">
        <text>isopentenyl diphosphate = dimethylallyl diphosphate</text>
        <dbReference type="Rhea" id="RHEA:23284"/>
        <dbReference type="ChEBI" id="CHEBI:57623"/>
        <dbReference type="ChEBI" id="CHEBI:128769"/>
        <dbReference type="EC" id="5.3.3.2"/>
    </reaction>
</comment>
<dbReference type="NCBIfam" id="TIGR02151">
    <property type="entry name" value="IPP_isom_2"/>
    <property type="match status" value="1"/>
</dbReference>
<reference evidence="13 14" key="1">
    <citation type="submission" date="2019-06" db="EMBL/GenBank/DDBJ databases">
        <title>Genome sequence of Litorilinea aerophila BAA-2444.</title>
        <authorList>
            <person name="Maclea K.S."/>
            <person name="Maurais E.G."/>
            <person name="Iannazzi L.C."/>
        </authorList>
    </citation>
    <scope>NUCLEOTIDE SEQUENCE [LARGE SCALE GENOMIC DNA]</scope>
    <source>
        <strain evidence="13 14">ATCC BAA-2444</strain>
    </source>
</reference>
<dbReference type="RefSeq" id="WP_141612350.1">
    <property type="nucleotide sequence ID" value="NZ_VIGC02000044.1"/>
</dbReference>
<name>A0A540V954_9CHLR</name>
<feature type="binding site" evidence="11">
    <location>
        <begin position="296"/>
        <end position="297"/>
    </location>
    <ligand>
        <name>FMN</name>
        <dbReference type="ChEBI" id="CHEBI:58210"/>
    </ligand>
</feature>
<keyword evidence="4 11" id="KW-0288">FMN</keyword>
<dbReference type="SUPFAM" id="SSF51395">
    <property type="entry name" value="FMN-linked oxidoreductases"/>
    <property type="match status" value="1"/>
</dbReference>
<keyword evidence="3 11" id="KW-0285">Flavoprotein</keyword>
<feature type="binding site" evidence="11">
    <location>
        <position position="158"/>
    </location>
    <ligand>
        <name>substrate</name>
    </ligand>
</feature>
<feature type="binding site" evidence="11">
    <location>
        <position position="123"/>
    </location>
    <ligand>
        <name>FMN</name>
        <dbReference type="ChEBI" id="CHEBI:58210"/>
    </ligand>
</feature>
<keyword evidence="6 11" id="KW-0460">Magnesium</keyword>
<evidence type="ECO:0000256" key="1">
    <source>
        <dbReference type="ARBA" id="ARBA00001917"/>
    </source>
</evidence>
<feature type="binding site" evidence="11">
    <location>
        <position position="64"/>
    </location>
    <ligand>
        <name>FMN</name>
        <dbReference type="ChEBI" id="CHEBI:58210"/>
    </ligand>
</feature>
<dbReference type="InterPro" id="IPR000262">
    <property type="entry name" value="FMN-dep_DH"/>
</dbReference>
<evidence type="ECO:0000256" key="10">
    <source>
        <dbReference type="ARBA" id="ARBA00025810"/>
    </source>
</evidence>
<sequence length="351" mass="38113">MSIETRKADHIRINLEEDVQFPQLTTGLERFRFVHQALPELDLDEVDLHVEVFGRRLSAPILVSSMTGGTPEAGRINRVLAQAAQARGLAMGLGSQRAGLEQANTAETFRVRDVAPGLFLFANLGAIQLNYGYTVEHCRRAVEMVEADALILHLNPLQEVLQAEGDTRWRGLLRQIEAVCRALPVPVVAKEVGWGISAQTARRLIDAGIRAIDVAGAGGTSWSQVEMHRAPTERLRRLAASFADWGIPTADSLLAVRQVRAEMGREDVALFASGGIRSGQDIAKCVALGADLVGLASPFLKRAVESVEAVIEEMEILETEMRIAMFCSGAANIAALRQPGVLVQQPEGEKL</sequence>
<comment type="subunit">
    <text evidence="10 11">Homooctamer. Dimer of tetramers.</text>
</comment>
<keyword evidence="7 11" id="KW-0521">NADP</keyword>
<comment type="cofactor">
    <cofactor evidence="11">
        <name>NADPH</name>
        <dbReference type="ChEBI" id="CHEBI:57783"/>
    </cofactor>
</comment>
<feature type="binding site" evidence="11">
    <location>
        <position position="190"/>
    </location>
    <ligand>
        <name>FMN</name>
        <dbReference type="ChEBI" id="CHEBI:58210"/>
    </ligand>
</feature>
<feature type="binding site" evidence="11">
    <location>
        <position position="220"/>
    </location>
    <ligand>
        <name>FMN</name>
        <dbReference type="ChEBI" id="CHEBI:58210"/>
    </ligand>
</feature>
<evidence type="ECO:0000256" key="11">
    <source>
        <dbReference type="HAMAP-Rule" id="MF_00354"/>
    </source>
</evidence>
<dbReference type="OrthoDB" id="9795032at2"/>
<proteinExistence type="inferred from homology"/>
<evidence type="ECO:0000256" key="3">
    <source>
        <dbReference type="ARBA" id="ARBA00022630"/>
    </source>
</evidence>
<feature type="binding site" evidence="11">
    <location>
        <begin position="6"/>
        <end position="7"/>
    </location>
    <ligand>
        <name>substrate</name>
    </ligand>
</feature>
<dbReference type="Proteomes" id="UP000317371">
    <property type="component" value="Unassembled WGS sequence"/>
</dbReference>
<comment type="cofactor">
    <cofactor evidence="1 11">
        <name>FMN</name>
        <dbReference type="ChEBI" id="CHEBI:58210"/>
    </cofactor>
</comment>
<keyword evidence="2 11" id="KW-0963">Cytoplasm</keyword>
<dbReference type="Pfam" id="PF01070">
    <property type="entry name" value="FMN_dh"/>
    <property type="match status" value="2"/>
</dbReference>
<dbReference type="CDD" id="cd02811">
    <property type="entry name" value="IDI-2_FMN"/>
    <property type="match status" value="1"/>
</dbReference>
<dbReference type="FunCoup" id="A0A540V954">
    <property type="interactions" value="64"/>
</dbReference>
<evidence type="ECO:0000313" key="14">
    <source>
        <dbReference type="Proteomes" id="UP000317371"/>
    </source>
</evidence>